<keyword evidence="2" id="KW-1185">Reference proteome</keyword>
<proteinExistence type="predicted"/>
<dbReference type="Gene3D" id="3.10.450.530">
    <property type="entry name" value="Ribonuclease toxin, BrnT, of type II toxin-antitoxin system"/>
    <property type="match status" value="1"/>
</dbReference>
<dbReference type="Proteomes" id="UP000067422">
    <property type="component" value="Chromosome 1"/>
</dbReference>
<sequence length="167" mass="19268">MNCGDCKYLADFSTFSLGLRCMNEKNSPTLGDFMEVTSTNSTCSYFSGYNLEDRFEWDENKNNINKKKHKVSFERIYDLAQDPNMLSVLEKPNKWEDVSNLPKHVERNIGNLDPVRSKWIGMIDDNLYTAVITFRGAIGDMRSRVISLRRSEKKDIRAYESVKGSKS</sequence>
<dbReference type="EMBL" id="CP014038">
    <property type="protein sequence ID" value="AMF96748.1"/>
    <property type="molecule type" value="Genomic_DNA"/>
</dbReference>
<organism evidence="1 2">
    <name type="scientific">Vibrio harveyi</name>
    <name type="common">Beneckea harveyi</name>
    <dbReference type="NCBI Taxonomy" id="669"/>
    <lineage>
        <taxon>Bacteria</taxon>
        <taxon>Pseudomonadati</taxon>
        <taxon>Pseudomonadota</taxon>
        <taxon>Gammaproteobacteria</taxon>
        <taxon>Vibrionales</taxon>
        <taxon>Vibrionaceae</taxon>
        <taxon>Vibrio</taxon>
    </lineage>
</organism>
<evidence type="ECO:0000313" key="2">
    <source>
        <dbReference type="Proteomes" id="UP000067422"/>
    </source>
</evidence>
<reference evidence="1" key="1">
    <citation type="submission" date="2018-01" db="EMBL/GenBank/DDBJ databases">
        <title>FDA dAtabase for Regulatory Grade micrObial Sequences (FDA-ARGOS): Supporting development and validation of Infectious Disease Dx tests.</title>
        <authorList>
            <person name="Hoffmann M."/>
            <person name="Allard M."/>
            <person name="Evans P."/>
            <person name="Brown E."/>
            <person name="Tallon L."/>
            <person name="Sadzewicz L."/>
            <person name="Sengamalay N."/>
            <person name="Ott S."/>
            <person name="Godinez A."/>
            <person name="Nagaraj S."/>
            <person name="Vyas G."/>
            <person name="Aluvathingal J."/>
            <person name="Nadendla S."/>
            <person name="Geyer C."/>
            <person name="Sichtig H."/>
        </authorList>
    </citation>
    <scope>NUCLEOTIDE SEQUENCE</scope>
    <source>
        <strain evidence="1">FDAARGOS_107</strain>
    </source>
</reference>
<name>A0ABN4KXP4_VIBHA</name>
<evidence type="ECO:0000313" key="1">
    <source>
        <dbReference type="EMBL" id="AMF96748.1"/>
    </source>
</evidence>
<protein>
    <submittedName>
        <fullName evidence="1">Uncharacterized protein</fullName>
    </submittedName>
</protein>
<accession>A0ABN4KXP4</accession>
<dbReference type="InterPro" id="IPR007460">
    <property type="entry name" value="BrnT_toxin"/>
</dbReference>
<dbReference type="InterPro" id="IPR038573">
    <property type="entry name" value="BrnT_sf"/>
</dbReference>
<gene>
    <name evidence="1" type="ORF">AL538_02860</name>
</gene>
<dbReference type="Pfam" id="PF04365">
    <property type="entry name" value="BrnT_toxin"/>
    <property type="match status" value="1"/>
</dbReference>